<name>A0A9N7QR25_9MYCO</name>
<dbReference type="EMBL" id="AP026367">
    <property type="protein sequence ID" value="BDN84159.1"/>
    <property type="molecule type" value="Genomic_DNA"/>
</dbReference>
<sequence length="81" mass="9034">MSTICLSLVGRGPATSVAGKQICLLVWASPGLARRLPIRQPWKETRMDPDLDPNLQHWQDRLDSLQWVIGSILSQIDSVPT</sequence>
<gene>
    <name evidence="1" type="ORF">NJB1907Z4_C43740</name>
</gene>
<accession>A0A9N7QR25</accession>
<evidence type="ECO:0000313" key="2">
    <source>
        <dbReference type="Proteomes" id="UP001058626"/>
    </source>
</evidence>
<reference evidence="1" key="1">
    <citation type="submission" date="2022-06" db="EMBL/GenBank/DDBJ databases">
        <title>Complete genome sequence of Mycobacterium pseudoshottsii NJB1907-Z4.</title>
        <authorList>
            <person name="Komine T."/>
            <person name="Fukano H."/>
            <person name="Wada S."/>
        </authorList>
    </citation>
    <scope>NUCLEOTIDE SEQUENCE</scope>
    <source>
        <strain evidence="1">NJB1907-Z4</strain>
    </source>
</reference>
<protein>
    <submittedName>
        <fullName evidence="1">Uncharacterized protein</fullName>
    </submittedName>
</protein>
<evidence type="ECO:0000313" key="1">
    <source>
        <dbReference type="EMBL" id="BDN84159.1"/>
    </source>
</evidence>
<proteinExistence type="predicted"/>
<keyword evidence="2" id="KW-1185">Reference proteome</keyword>
<dbReference type="Proteomes" id="UP001058626">
    <property type="component" value="Chromosome"/>
</dbReference>
<dbReference type="AlphaFoldDB" id="A0A9N7QR25"/>
<organism evidence="1 2">
    <name type="scientific">Mycobacterium pseudoshottsii</name>
    <dbReference type="NCBI Taxonomy" id="265949"/>
    <lineage>
        <taxon>Bacteria</taxon>
        <taxon>Bacillati</taxon>
        <taxon>Actinomycetota</taxon>
        <taxon>Actinomycetes</taxon>
        <taxon>Mycobacteriales</taxon>
        <taxon>Mycobacteriaceae</taxon>
        <taxon>Mycobacterium</taxon>
        <taxon>Mycobacterium ulcerans group</taxon>
    </lineage>
</organism>